<feature type="region of interest" description="Disordered" evidence="5">
    <location>
        <begin position="333"/>
        <end position="354"/>
    </location>
</feature>
<dbReference type="VEuPathDB" id="FungiDB:KRP22_961"/>
<dbReference type="InterPro" id="IPR002048">
    <property type="entry name" value="EF_hand_dom"/>
</dbReference>
<comment type="subcellular location">
    <subcellularLocation>
        <location evidence="1">Membrane</location>
        <topology evidence="1">Multi-pass membrane protein</topology>
    </subcellularLocation>
</comment>
<dbReference type="InterPro" id="IPR011992">
    <property type="entry name" value="EF-hand-dom_pair"/>
</dbReference>
<dbReference type="EnsemblProtists" id="Phyra93942">
    <property type="protein sequence ID" value="Phyra93942"/>
    <property type="gene ID" value="Phyra93942"/>
</dbReference>
<dbReference type="InterPro" id="IPR036322">
    <property type="entry name" value="WD40_repeat_dom_sf"/>
</dbReference>
<feature type="transmembrane region" description="Helical" evidence="6">
    <location>
        <begin position="211"/>
        <end position="236"/>
    </location>
</feature>
<evidence type="ECO:0000313" key="8">
    <source>
        <dbReference type="EnsemblProtists" id="Phyra93942"/>
    </source>
</evidence>
<feature type="transmembrane region" description="Helical" evidence="6">
    <location>
        <begin position="179"/>
        <end position="199"/>
    </location>
</feature>
<dbReference type="SUPFAM" id="SSF50978">
    <property type="entry name" value="WD40 repeat-like"/>
    <property type="match status" value="1"/>
</dbReference>
<dbReference type="VEuPathDB" id="FungiDB:KRP22_962"/>
<protein>
    <recommendedName>
        <fullName evidence="7">EF-hand domain-containing protein</fullName>
    </recommendedName>
</protein>
<feature type="compositionally biased region" description="Polar residues" evidence="5">
    <location>
        <begin position="1"/>
        <end position="10"/>
    </location>
</feature>
<dbReference type="InterPro" id="IPR015943">
    <property type="entry name" value="WD40/YVTN_repeat-like_dom_sf"/>
</dbReference>
<dbReference type="GO" id="GO:0016020">
    <property type="term" value="C:membrane"/>
    <property type="evidence" value="ECO:0007669"/>
    <property type="project" value="UniProtKB-SubCell"/>
</dbReference>
<dbReference type="InterPro" id="IPR000620">
    <property type="entry name" value="EamA_dom"/>
</dbReference>
<evidence type="ECO:0000256" key="2">
    <source>
        <dbReference type="ARBA" id="ARBA00022692"/>
    </source>
</evidence>
<organism evidence="8 9">
    <name type="scientific">Phytophthora ramorum</name>
    <name type="common">Sudden oak death agent</name>
    <dbReference type="NCBI Taxonomy" id="164328"/>
    <lineage>
        <taxon>Eukaryota</taxon>
        <taxon>Sar</taxon>
        <taxon>Stramenopiles</taxon>
        <taxon>Oomycota</taxon>
        <taxon>Peronosporomycetes</taxon>
        <taxon>Peronosporales</taxon>
        <taxon>Peronosporaceae</taxon>
        <taxon>Phytophthora</taxon>
    </lineage>
</organism>
<dbReference type="OMA" id="FHTIDVN"/>
<dbReference type="PROSITE" id="PS50222">
    <property type="entry name" value="EF_HAND_2"/>
    <property type="match status" value="1"/>
</dbReference>
<proteinExistence type="predicted"/>
<feature type="transmembrane region" description="Helical" evidence="6">
    <location>
        <begin position="32"/>
        <end position="56"/>
    </location>
</feature>
<dbReference type="SUPFAM" id="SSF47473">
    <property type="entry name" value="EF-hand"/>
    <property type="match status" value="1"/>
</dbReference>
<dbReference type="Pfam" id="PF00892">
    <property type="entry name" value="EamA"/>
    <property type="match status" value="2"/>
</dbReference>
<feature type="compositionally biased region" description="Low complexity" evidence="5">
    <location>
        <begin position="339"/>
        <end position="352"/>
    </location>
</feature>
<dbReference type="AlphaFoldDB" id="H3HBA9"/>
<keyword evidence="3 6" id="KW-1133">Transmembrane helix</keyword>
<evidence type="ECO:0000256" key="5">
    <source>
        <dbReference type="SAM" id="MobiDB-lite"/>
    </source>
</evidence>
<name>H3HBA9_PHYRM</name>
<keyword evidence="2 6" id="KW-0812">Transmembrane</keyword>
<dbReference type="PANTHER" id="PTHR23051">
    <property type="entry name" value="SOLUTE CARRIER FAMILY 35, MEMBER F5"/>
    <property type="match status" value="1"/>
</dbReference>
<dbReference type="EMBL" id="DS566007">
    <property type="status" value="NOT_ANNOTATED_CDS"/>
    <property type="molecule type" value="Genomic_DNA"/>
</dbReference>
<feature type="transmembrane region" description="Helical" evidence="6">
    <location>
        <begin position="279"/>
        <end position="297"/>
    </location>
</feature>
<feature type="domain" description="EF-hand" evidence="7">
    <location>
        <begin position="410"/>
        <end position="445"/>
    </location>
</feature>
<feature type="region of interest" description="Disordered" evidence="5">
    <location>
        <begin position="1"/>
        <end position="26"/>
    </location>
</feature>
<feature type="transmembrane region" description="Helical" evidence="6">
    <location>
        <begin position="118"/>
        <end position="136"/>
    </location>
</feature>
<dbReference type="GO" id="GO:0005509">
    <property type="term" value="F:calcium ion binding"/>
    <property type="evidence" value="ECO:0007669"/>
    <property type="project" value="InterPro"/>
</dbReference>
<dbReference type="VEuPathDB" id="FungiDB:KRP23_13286"/>
<feature type="transmembrane region" description="Helical" evidence="6">
    <location>
        <begin position="148"/>
        <end position="167"/>
    </location>
</feature>
<dbReference type="Proteomes" id="UP000005238">
    <property type="component" value="Unassembled WGS sequence"/>
</dbReference>
<keyword evidence="9" id="KW-1185">Reference proteome</keyword>
<evidence type="ECO:0000256" key="6">
    <source>
        <dbReference type="SAM" id="Phobius"/>
    </source>
</evidence>
<reference evidence="8" key="2">
    <citation type="submission" date="2015-06" db="UniProtKB">
        <authorList>
            <consortium name="EnsemblProtists"/>
        </authorList>
    </citation>
    <scope>IDENTIFICATION</scope>
    <source>
        <strain evidence="8">Pr102</strain>
    </source>
</reference>
<dbReference type="eggNOG" id="KOG2765">
    <property type="taxonomic scope" value="Eukaryota"/>
</dbReference>
<dbReference type="SMART" id="SM00320">
    <property type="entry name" value="WD40"/>
    <property type="match status" value="3"/>
</dbReference>
<reference evidence="9" key="1">
    <citation type="journal article" date="2006" name="Science">
        <title>Phytophthora genome sequences uncover evolutionary origins and mechanisms of pathogenesis.</title>
        <authorList>
            <person name="Tyler B.M."/>
            <person name="Tripathy S."/>
            <person name="Zhang X."/>
            <person name="Dehal P."/>
            <person name="Jiang R.H."/>
            <person name="Aerts A."/>
            <person name="Arredondo F.D."/>
            <person name="Baxter L."/>
            <person name="Bensasson D."/>
            <person name="Beynon J.L."/>
            <person name="Chapman J."/>
            <person name="Damasceno C.M."/>
            <person name="Dorrance A.E."/>
            <person name="Dou D."/>
            <person name="Dickerman A.W."/>
            <person name="Dubchak I.L."/>
            <person name="Garbelotto M."/>
            <person name="Gijzen M."/>
            <person name="Gordon S.G."/>
            <person name="Govers F."/>
            <person name="Grunwald N.J."/>
            <person name="Huang W."/>
            <person name="Ivors K.L."/>
            <person name="Jones R.W."/>
            <person name="Kamoun S."/>
            <person name="Krampis K."/>
            <person name="Lamour K.H."/>
            <person name="Lee M.K."/>
            <person name="McDonald W.H."/>
            <person name="Medina M."/>
            <person name="Meijer H.J."/>
            <person name="Nordberg E.K."/>
            <person name="Maclean D.J."/>
            <person name="Ospina-Giraldo M.D."/>
            <person name="Morris P.F."/>
            <person name="Phuntumart V."/>
            <person name="Putnam N.H."/>
            <person name="Rash S."/>
            <person name="Rose J.K."/>
            <person name="Sakihama Y."/>
            <person name="Salamov A.A."/>
            <person name="Savidor A."/>
            <person name="Scheuring C.F."/>
            <person name="Smith B.M."/>
            <person name="Sobral B.W."/>
            <person name="Terry A."/>
            <person name="Torto-Alalibo T.A."/>
            <person name="Win J."/>
            <person name="Xu Z."/>
            <person name="Zhang H."/>
            <person name="Grigoriev I.V."/>
            <person name="Rokhsar D.S."/>
            <person name="Boore J.L."/>
        </authorList>
    </citation>
    <scope>NUCLEOTIDE SEQUENCE [LARGE SCALE GENOMIC DNA]</scope>
    <source>
        <strain evidence="9">Pr102</strain>
    </source>
</reference>
<evidence type="ECO:0000313" key="9">
    <source>
        <dbReference type="Proteomes" id="UP000005238"/>
    </source>
</evidence>
<accession>H3HBA9</accession>
<dbReference type="HOGENOM" id="CLU_309403_0_0_1"/>
<dbReference type="PANTHER" id="PTHR23051:SF0">
    <property type="entry name" value="SOLUTE CARRIER FAMILY 35 MEMBER F5"/>
    <property type="match status" value="1"/>
</dbReference>
<sequence>MSQLLSNPPTSVMAEADASSRDPTSPDKRGSVWQWAVGCAFLVCVAIIWNFSSVLIQYIFNDLSFEAPFFLTSFSMALSSVNLPIYYVTKESDLPQVKIETSPAPAQTPHDKATLRRTMIAAAVVAPLWFVANFAYNESLNLTSVTSSTILSTTSTVFTLILAVWILKERFTDGTSESFWGNVCALIGAIMYGVYTTAIRKYLPDDAGMSVSLFIGFVGVFSLVALGILCIIFNYTGVESLRNLTWEIVGLLFVQGLLNNVLADYLWAVSIMYTSTTTATIGLSLTVPMAILSDWIVNDISPNYVTFISSVLVLGGFVVLAVSTRKEQLRTGAETEWESSSSAGALSPKSPATKYRMQDPVTETKMDVMMNMTTEDVRRLRGQFTASLDLEAFVRLMKKSLRDRIHSELDFVVGVIELFHTIDVNGDAVLDWDEFTAYMMDAGQAKADFYFEGRGQSDKHYVPLSMPPPDTKTPLRNIATRVHQMRLLADQNAMAYFEASSDVVYIYGLQFDRNDGPRHLSTMRLHTAFAEHIIIDVVYVPTRKSLVTSSILVRGYLSIWSVADLYNPVMTHRLESHAAQEHLCWASDSRRDSYRPNAGTGQPHTKISQLELWDLSGKIRVPPPGTIATKEVTVVQERLKGVTAIVAFRSINRSYLAVGREDGILSVVDTETGQEVGSFDAHGSGVKVLVYSTEVESIASVGFHSYADETSRQHEAPVELLAFVDSKHQLISVDRTETFNVYSSVMRTPTSEPWECLQTFRMFVVPETTASDPVLVTAGTKVNFYDHCEVKPREEVFFAYFCSALNVVVGATSTKLLLWKGDTGALWKTYEYATIVLSTKNPTAVNSHLGTKQADDPESREAQARAITAVCVDDRERKVIVGDDTGSIKVLNAVNGNVMKELDPHTNCVVGVSYVLYGKRVISISSDSVLHICDEDNPQGFYVPFGGGPILSS</sequence>
<feature type="transmembrane region" description="Helical" evidence="6">
    <location>
        <begin position="248"/>
        <end position="267"/>
    </location>
</feature>
<dbReference type="SUPFAM" id="SSF103481">
    <property type="entry name" value="Multidrug resistance efflux transporter EmrE"/>
    <property type="match status" value="2"/>
</dbReference>
<dbReference type="InterPro" id="IPR037185">
    <property type="entry name" value="EmrE-like"/>
</dbReference>
<dbReference type="InterPro" id="IPR001680">
    <property type="entry name" value="WD40_rpt"/>
</dbReference>
<dbReference type="InParanoid" id="H3HBA9"/>
<feature type="transmembrane region" description="Helical" evidence="6">
    <location>
        <begin position="303"/>
        <end position="322"/>
    </location>
</feature>
<evidence type="ECO:0000256" key="1">
    <source>
        <dbReference type="ARBA" id="ARBA00004141"/>
    </source>
</evidence>
<dbReference type="Gene3D" id="2.130.10.10">
    <property type="entry name" value="YVTN repeat-like/Quinoprotein amine dehydrogenase"/>
    <property type="match status" value="2"/>
</dbReference>
<dbReference type="VEuPathDB" id="FungiDB:KRP23_13287"/>
<keyword evidence="4 6" id="KW-0472">Membrane</keyword>
<evidence type="ECO:0000256" key="3">
    <source>
        <dbReference type="ARBA" id="ARBA00022989"/>
    </source>
</evidence>
<evidence type="ECO:0000259" key="7">
    <source>
        <dbReference type="PROSITE" id="PS50222"/>
    </source>
</evidence>
<evidence type="ECO:0000256" key="4">
    <source>
        <dbReference type="ARBA" id="ARBA00023136"/>
    </source>
</evidence>